<evidence type="ECO:0000313" key="5">
    <source>
        <dbReference type="EMBL" id="SKA22550.1"/>
    </source>
</evidence>
<keyword evidence="2" id="KW-0326">Glycosidase</keyword>
<feature type="domain" description="Inosine/uridine-preferring nucleoside hydrolase" evidence="4">
    <location>
        <begin position="8"/>
        <end position="303"/>
    </location>
</feature>
<dbReference type="Pfam" id="PF01156">
    <property type="entry name" value="IU_nuc_hydro"/>
    <property type="match status" value="1"/>
</dbReference>
<dbReference type="GO" id="GO:0008477">
    <property type="term" value="F:purine nucleosidase activity"/>
    <property type="evidence" value="ECO:0007669"/>
    <property type="project" value="TreeGrafter"/>
</dbReference>
<proteinExistence type="predicted"/>
<dbReference type="InterPro" id="IPR036452">
    <property type="entry name" value="Ribo_hydro-like"/>
</dbReference>
<dbReference type="PANTHER" id="PTHR12304">
    <property type="entry name" value="INOSINE-URIDINE PREFERRING NUCLEOSIDE HYDROLASE"/>
    <property type="match status" value="1"/>
</dbReference>
<sequence length="315" mass="32495">MSAGRIPVVIDCDPGVDDAIALLLALASPELHVRGVTLVAGNTSLANVERNAAQVLDLAGAPADLPLVPGLAGPVARIERIPDEPIHGAGGLGGLEPSATPRPSHAGHAVDWLAEQALAAPGELTLVALGPLSNVAAMLARHPQAGPAFREIVVMGGAAFVQGNVTPAAEFNFFADPEAARYVLASGLPVRVVGLDVTRAALFPLEEAERLAALPATAGVAGRLLRDFALRYQARFEVAAVPVHDALAVAAVSHPALLGWAEGEATVECAGEVTRGALVADVRRPERARRARIALSVDSAAFVRLLCERLTGYAR</sequence>
<dbReference type="RefSeq" id="WP_200813658.1">
    <property type="nucleotide sequence ID" value="NZ_FUWS01000008.1"/>
</dbReference>
<evidence type="ECO:0000313" key="6">
    <source>
        <dbReference type="Proteomes" id="UP000190637"/>
    </source>
</evidence>
<dbReference type="SUPFAM" id="SSF53590">
    <property type="entry name" value="Nucleoside hydrolase"/>
    <property type="match status" value="1"/>
</dbReference>
<protein>
    <submittedName>
        <fullName evidence="5">Pyrimidine-specific ribonucleoside hydrolase</fullName>
    </submittedName>
</protein>
<dbReference type="Gene3D" id="3.90.245.10">
    <property type="entry name" value="Ribonucleoside hydrolase-like"/>
    <property type="match status" value="1"/>
</dbReference>
<dbReference type="EMBL" id="FUWS01000008">
    <property type="protein sequence ID" value="SKA22550.1"/>
    <property type="molecule type" value="Genomic_DNA"/>
</dbReference>
<keyword evidence="1 5" id="KW-0378">Hydrolase</keyword>
<evidence type="ECO:0000256" key="2">
    <source>
        <dbReference type="ARBA" id="ARBA00023295"/>
    </source>
</evidence>
<evidence type="ECO:0000256" key="1">
    <source>
        <dbReference type="ARBA" id="ARBA00022801"/>
    </source>
</evidence>
<evidence type="ECO:0000256" key="3">
    <source>
        <dbReference type="SAM" id="MobiDB-lite"/>
    </source>
</evidence>
<dbReference type="GO" id="GO:0006152">
    <property type="term" value="P:purine nucleoside catabolic process"/>
    <property type="evidence" value="ECO:0007669"/>
    <property type="project" value="TreeGrafter"/>
</dbReference>
<reference evidence="5 6" key="1">
    <citation type="submission" date="2017-02" db="EMBL/GenBank/DDBJ databases">
        <authorList>
            <person name="Peterson S.W."/>
        </authorList>
    </citation>
    <scope>NUCLEOTIDE SEQUENCE [LARGE SCALE GENOMIC DNA]</scope>
    <source>
        <strain evidence="5 6">DSM 45154</strain>
    </source>
</reference>
<dbReference type="AlphaFoldDB" id="A0A1T4S2K9"/>
<dbReference type="GO" id="GO:0005829">
    <property type="term" value="C:cytosol"/>
    <property type="evidence" value="ECO:0007669"/>
    <property type="project" value="TreeGrafter"/>
</dbReference>
<organism evidence="5 6">
    <name type="scientific">Marinactinospora thermotolerans DSM 45154</name>
    <dbReference type="NCBI Taxonomy" id="1122192"/>
    <lineage>
        <taxon>Bacteria</taxon>
        <taxon>Bacillati</taxon>
        <taxon>Actinomycetota</taxon>
        <taxon>Actinomycetes</taxon>
        <taxon>Streptosporangiales</taxon>
        <taxon>Nocardiopsidaceae</taxon>
        <taxon>Marinactinospora</taxon>
    </lineage>
</organism>
<keyword evidence="6" id="KW-1185">Reference proteome</keyword>
<accession>A0A1T4S2K9</accession>
<evidence type="ECO:0000259" key="4">
    <source>
        <dbReference type="Pfam" id="PF01156"/>
    </source>
</evidence>
<dbReference type="STRING" id="1122192.SAMN02745673_03114"/>
<dbReference type="InterPro" id="IPR001910">
    <property type="entry name" value="Inosine/uridine_hydrolase_dom"/>
</dbReference>
<dbReference type="PANTHER" id="PTHR12304:SF4">
    <property type="entry name" value="URIDINE NUCLEOSIDASE"/>
    <property type="match status" value="1"/>
</dbReference>
<dbReference type="GO" id="GO:0045437">
    <property type="term" value="F:uridine nucleosidase activity"/>
    <property type="evidence" value="ECO:0007669"/>
    <property type="project" value="UniProtKB-ARBA"/>
</dbReference>
<dbReference type="PROSITE" id="PS01247">
    <property type="entry name" value="IUNH"/>
    <property type="match status" value="1"/>
</dbReference>
<dbReference type="InterPro" id="IPR023186">
    <property type="entry name" value="IUNH"/>
</dbReference>
<dbReference type="Proteomes" id="UP000190637">
    <property type="component" value="Unassembled WGS sequence"/>
</dbReference>
<dbReference type="InterPro" id="IPR015910">
    <property type="entry name" value="I/U_nuclsd_hydro_CS"/>
</dbReference>
<gene>
    <name evidence="5" type="ORF">SAMN02745673_03114</name>
</gene>
<feature type="region of interest" description="Disordered" evidence="3">
    <location>
        <begin position="87"/>
        <end position="106"/>
    </location>
</feature>
<name>A0A1T4S2K9_9ACTN</name>